<name>A0A345DCF5_9BURK</name>
<protein>
    <recommendedName>
        <fullName evidence="1">AraC effector-binding domain-containing protein</fullName>
    </recommendedName>
</protein>
<reference evidence="3" key="1">
    <citation type="submission" date="2018-07" db="EMBL/GenBank/DDBJ databases">
        <authorList>
            <person name="Kim H."/>
        </authorList>
    </citation>
    <scope>NUCLEOTIDE SEQUENCE [LARGE SCALE GENOMIC DNA]</scope>
    <source>
        <strain evidence="3">F02</strain>
    </source>
</reference>
<dbReference type="PANTHER" id="PTHR36444">
    <property type="entry name" value="TRANSCRIPTIONAL REGULATOR PROTEIN YOBU-RELATED"/>
    <property type="match status" value="1"/>
</dbReference>
<dbReference type="InterPro" id="IPR010499">
    <property type="entry name" value="AraC_E-bd"/>
</dbReference>
<evidence type="ECO:0000313" key="3">
    <source>
        <dbReference type="Proteomes" id="UP000252182"/>
    </source>
</evidence>
<dbReference type="SUPFAM" id="SSF55136">
    <property type="entry name" value="Probable bacterial effector-binding domain"/>
    <property type="match status" value="1"/>
</dbReference>
<dbReference type="Proteomes" id="UP000252182">
    <property type="component" value="Chromosome"/>
</dbReference>
<gene>
    <name evidence="2" type="ORF">DTO96_101784</name>
</gene>
<evidence type="ECO:0000313" key="2">
    <source>
        <dbReference type="EMBL" id="AXF86043.1"/>
    </source>
</evidence>
<dbReference type="InterPro" id="IPR011256">
    <property type="entry name" value="Reg_factor_effector_dom_sf"/>
</dbReference>
<organism evidence="2 3">
    <name type="scientific">Ephemeroptericola cinctiostellae</name>
    <dbReference type="NCBI Taxonomy" id="2268024"/>
    <lineage>
        <taxon>Bacteria</taxon>
        <taxon>Pseudomonadati</taxon>
        <taxon>Pseudomonadota</taxon>
        <taxon>Betaproteobacteria</taxon>
        <taxon>Burkholderiales</taxon>
        <taxon>Burkholderiaceae</taxon>
        <taxon>Ephemeroptericola</taxon>
    </lineage>
</organism>
<keyword evidence="3" id="KW-1185">Reference proteome</keyword>
<dbReference type="Pfam" id="PF14526">
    <property type="entry name" value="Cass2"/>
    <property type="match status" value="1"/>
</dbReference>
<dbReference type="SMART" id="SM00871">
    <property type="entry name" value="AraC_E_bind"/>
    <property type="match status" value="1"/>
</dbReference>
<dbReference type="KEGG" id="hyf:DTO96_101784"/>
<proteinExistence type="predicted"/>
<dbReference type="RefSeq" id="WP_114563164.1">
    <property type="nucleotide sequence ID" value="NZ_CP031124.1"/>
</dbReference>
<feature type="domain" description="AraC effector-binding" evidence="1">
    <location>
        <begin position="1"/>
        <end position="165"/>
    </location>
</feature>
<evidence type="ECO:0000259" key="1">
    <source>
        <dbReference type="SMART" id="SM00871"/>
    </source>
</evidence>
<dbReference type="OrthoDB" id="3173400at2"/>
<dbReference type="AlphaFoldDB" id="A0A345DCF5"/>
<sequence>MPKQLQHFDAFTVSGLSIRTQNSDESNPKTAKIGALWRDFFGRDLMNSISNREPNTPIYGVYSGYDSDQNGLFDVNAGVRVSDLLDNDETDVEVGATTNEFTNIDIEAGEYMAFPTTGDMPQRIIDGWGMVWAHFEGETTYKRRFTTDFEQYVDNDNVVIYIAVEKK</sequence>
<dbReference type="InterPro" id="IPR029441">
    <property type="entry name" value="Cass2"/>
</dbReference>
<dbReference type="EMBL" id="CP031124">
    <property type="protein sequence ID" value="AXF86043.1"/>
    <property type="molecule type" value="Genomic_DNA"/>
</dbReference>
<accession>A0A345DCF5</accession>
<dbReference type="Gene3D" id="3.20.80.10">
    <property type="entry name" value="Regulatory factor, effector binding domain"/>
    <property type="match status" value="1"/>
</dbReference>
<dbReference type="InterPro" id="IPR053182">
    <property type="entry name" value="YobU-like_regulator"/>
</dbReference>
<dbReference type="PANTHER" id="PTHR36444:SF2">
    <property type="entry name" value="TRANSCRIPTIONAL REGULATOR PROTEIN YOBU-RELATED"/>
    <property type="match status" value="1"/>
</dbReference>